<protein>
    <submittedName>
        <fullName evidence="1">Uncharacterized protein</fullName>
    </submittedName>
</protein>
<keyword evidence="2" id="KW-1185">Reference proteome</keyword>
<name>A0ABR9ZEP0_VIBAN</name>
<accession>A0ABR9ZEP0</accession>
<gene>
    <name evidence="1" type="ORF">EAY46_24735</name>
</gene>
<dbReference type="Proteomes" id="UP000726136">
    <property type="component" value="Unassembled WGS sequence"/>
</dbReference>
<evidence type="ECO:0000313" key="2">
    <source>
        <dbReference type="Proteomes" id="UP000726136"/>
    </source>
</evidence>
<comment type="caution">
    <text evidence="1">The sequence shown here is derived from an EMBL/GenBank/DDBJ whole genome shotgun (WGS) entry which is preliminary data.</text>
</comment>
<proteinExistence type="predicted"/>
<reference evidence="1 2" key="1">
    <citation type="journal article" date="2021" name="PeerJ">
        <title>Analysis of 44 Vibrio anguillarum genomes reveals high genetic diversity.</title>
        <authorList>
            <person name="Hansen M.J."/>
            <person name="Dalsgaard I."/>
        </authorList>
    </citation>
    <scope>NUCLEOTIDE SEQUENCE [LARGE SCALE GENOMIC DNA]</scope>
    <source>
        <strain evidence="1 2">040915-1/1B</strain>
    </source>
</reference>
<sequence>MKVCADGAYDTKPFEGAGKSLFSGVFMIFQCWEVFIFGNVHDFSVVVLINIPKIINLIIRGY</sequence>
<evidence type="ECO:0000313" key="1">
    <source>
        <dbReference type="EMBL" id="MBF4376195.1"/>
    </source>
</evidence>
<organism evidence="1 2">
    <name type="scientific">Vibrio anguillarum</name>
    <name type="common">Listonella anguillarum</name>
    <dbReference type="NCBI Taxonomy" id="55601"/>
    <lineage>
        <taxon>Bacteria</taxon>
        <taxon>Pseudomonadati</taxon>
        <taxon>Pseudomonadota</taxon>
        <taxon>Gammaproteobacteria</taxon>
        <taxon>Vibrionales</taxon>
        <taxon>Vibrionaceae</taxon>
        <taxon>Vibrio</taxon>
    </lineage>
</organism>
<dbReference type="EMBL" id="RDPI01000619">
    <property type="protein sequence ID" value="MBF4376195.1"/>
    <property type="molecule type" value="Genomic_DNA"/>
</dbReference>